<dbReference type="GO" id="GO:0005096">
    <property type="term" value="F:GTPase activator activity"/>
    <property type="evidence" value="ECO:0007669"/>
    <property type="project" value="UniProtKB-KW"/>
</dbReference>
<evidence type="ECO:0000313" key="6">
    <source>
        <dbReference type="Proteomes" id="UP001295684"/>
    </source>
</evidence>
<proteinExistence type="predicted"/>
<dbReference type="EMBL" id="CAMPGE010019110">
    <property type="protein sequence ID" value="CAI2377468.1"/>
    <property type="molecule type" value="Genomic_DNA"/>
</dbReference>
<keyword evidence="6" id="KW-1185">Reference proteome</keyword>
<evidence type="ECO:0000256" key="2">
    <source>
        <dbReference type="ARBA" id="ARBA00022614"/>
    </source>
</evidence>
<evidence type="ECO:0000313" key="5">
    <source>
        <dbReference type="EMBL" id="CAI2377468.1"/>
    </source>
</evidence>
<dbReference type="GO" id="GO:0005634">
    <property type="term" value="C:nucleus"/>
    <property type="evidence" value="ECO:0007669"/>
    <property type="project" value="TreeGrafter"/>
</dbReference>
<dbReference type="InterPro" id="IPR032675">
    <property type="entry name" value="LRR_dom_sf"/>
</dbReference>
<evidence type="ECO:0000256" key="4">
    <source>
        <dbReference type="SAM" id="MobiDB-lite"/>
    </source>
</evidence>
<name>A0AAD2D2R1_EUPCR</name>
<keyword evidence="3" id="KW-0677">Repeat</keyword>
<dbReference type="GO" id="GO:0031267">
    <property type="term" value="F:small GTPase binding"/>
    <property type="evidence" value="ECO:0007669"/>
    <property type="project" value="TreeGrafter"/>
</dbReference>
<dbReference type="Proteomes" id="UP001295684">
    <property type="component" value="Unassembled WGS sequence"/>
</dbReference>
<organism evidence="5 6">
    <name type="scientific">Euplotes crassus</name>
    <dbReference type="NCBI Taxonomy" id="5936"/>
    <lineage>
        <taxon>Eukaryota</taxon>
        <taxon>Sar</taxon>
        <taxon>Alveolata</taxon>
        <taxon>Ciliophora</taxon>
        <taxon>Intramacronucleata</taxon>
        <taxon>Spirotrichea</taxon>
        <taxon>Hypotrichia</taxon>
        <taxon>Euplotida</taxon>
        <taxon>Euplotidae</taxon>
        <taxon>Moneuplotes</taxon>
    </lineage>
</organism>
<keyword evidence="1" id="KW-0343">GTPase activation</keyword>
<accession>A0AAD2D2R1</accession>
<reference evidence="5" key="1">
    <citation type="submission" date="2023-07" db="EMBL/GenBank/DDBJ databases">
        <authorList>
            <consortium name="AG Swart"/>
            <person name="Singh M."/>
            <person name="Singh A."/>
            <person name="Seah K."/>
            <person name="Emmerich C."/>
        </authorList>
    </citation>
    <scope>NUCLEOTIDE SEQUENCE</scope>
    <source>
        <strain evidence="5">DP1</strain>
    </source>
</reference>
<feature type="compositionally biased region" description="Polar residues" evidence="4">
    <location>
        <begin position="150"/>
        <end position="163"/>
    </location>
</feature>
<dbReference type="AlphaFoldDB" id="A0AAD2D2R1"/>
<keyword evidence="2" id="KW-0433">Leucine-rich repeat</keyword>
<comment type="caution">
    <text evidence="5">The sequence shown here is derived from an EMBL/GenBank/DDBJ whole genome shotgun (WGS) entry which is preliminary data.</text>
</comment>
<dbReference type="GO" id="GO:0048471">
    <property type="term" value="C:perinuclear region of cytoplasm"/>
    <property type="evidence" value="ECO:0007669"/>
    <property type="project" value="TreeGrafter"/>
</dbReference>
<dbReference type="Gene3D" id="3.80.10.10">
    <property type="entry name" value="Ribonuclease Inhibitor"/>
    <property type="match status" value="1"/>
</dbReference>
<protein>
    <submittedName>
        <fullName evidence="5">Uncharacterized protein</fullName>
    </submittedName>
</protein>
<dbReference type="GO" id="GO:0006913">
    <property type="term" value="P:nucleocytoplasmic transport"/>
    <property type="evidence" value="ECO:0007669"/>
    <property type="project" value="TreeGrafter"/>
</dbReference>
<feature type="region of interest" description="Disordered" evidence="4">
    <location>
        <begin position="118"/>
        <end position="165"/>
    </location>
</feature>
<gene>
    <name evidence="5" type="ORF">ECRASSUSDP1_LOCUS18854</name>
</gene>
<dbReference type="InterPro" id="IPR027038">
    <property type="entry name" value="RanGap"/>
</dbReference>
<dbReference type="SUPFAM" id="SSF52047">
    <property type="entry name" value="RNI-like"/>
    <property type="match status" value="1"/>
</dbReference>
<evidence type="ECO:0000256" key="3">
    <source>
        <dbReference type="ARBA" id="ARBA00022737"/>
    </source>
</evidence>
<dbReference type="GO" id="GO:0005829">
    <property type="term" value="C:cytosol"/>
    <property type="evidence" value="ECO:0007669"/>
    <property type="project" value="TreeGrafter"/>
</dbReference>
<sequence length="650" mass="75028">MGDQLEKINKDLKNLNKMDKYTGSMNMFLDKSIFTQNLKCTTQKLSLITVDNDHGEKRRSQSQITSRHPTRNPVFIVLDKKCKIGPPMFDLSRGKSAAGFSSKYDLPEEVRKRGEKAIEKGMFKSSFGGTDSQSKKTTKQYSPNEDRNTPGYNKSLQSNSEFPNPSEMFSREILQEMLPPVLEQDRFGEYYKEITDKIAKKFSSNRWSNLKKDIEKQKGKASKYRQEVLQKRVESKLKFSLRSGTRRNFNGTDQFKSDLLSVRRHNSRPLGLEKRMSINTSRKSQRGTYLDPGKFNVAPRINIARKEFDTKEIKLKKNISKIDKIISNSQKFGGQSAIHPRITELVEIFFKNVNDPLLSNVISMESINLRARSPNDRYTWMDFYYLWKNLVPVTRINTLKLVNIKIDRRLMFFKLIDIPTLENLHLVNCGMNHDDLLEIKEVLLEGKIYLTTLEFSSNLPQPFANMDSEEEVPQSSKNNISFSEVLLGVSKSHSLEEFIFRDNNISSASMKLMNVVMRYGKNLAKIDFSHNPLGDRGVHLLFSKIAKNRSIKEIVLENISMTNVGAREIAKFLVTNKSLKSLILDENEIDIEGFYEIMEAVKKNKVLTKIQMLNCPLLDLKLVEKYMKKYKLQVKFDFRCVTKNDIIGLG</sequence>
<dbReference type="PANTHER" id="PTHR24113">
    <property type="entry name" value="RAN GTPASE-ACTIVATING PROTEIN 1"/>
    <property type="match status" value="1"/>
</dbReference>
<dbReference type="PANTHER" id="PTHR24113:SF12">
    <property type="entry name" value="RAN GTPASE-ACTIVATING PROTEIN 1"/>
    <property type="match status" value="1"/>
</dbReference>
<evidence type="ECO:0000256" key="1">
    <source>
        <dbReference type="ARBA" id="ARBA00022468"/>
    </source>
</evidence>